<dbReference type="Pfam" id="PF02598">
    <property type="entry name" value="Methyltrn_RNA_3"/>
    <property type="match status" value="1"/>
</dbReference>
<dbReference type="InterPro" id="IPR012340">
    <property type="entry name" value="NA-bd_OB-fold"/>
</dbReference>
<protein>
    <recommendedName>
        <fullName evidence="5">RNA methyltransferase</fullName>
    </recommendedName>
</protein>
<dbReference type="Gene3D" id="3.40.1280.10">
    <property type="match status" value="1"/>
</dbReference>
<gene>
    <name evidence="3" type="ORF">WJX84_000349</name>
</gene>
<dbReference type="InterPro" id="IPR003750">
    <property type="entry name" value="Put_MeTrfase-C9orf114-like"/>
</dbReference>
<dbReference type="PANTHER" id="PTHR12150">
    <property type="entry name" value="CLASS IV SAM-BINDING METHYLTRANSFERASE-RELATED"/>
    <property type="match status" value="1"/>
</dbReference>
<dbReference type="SUPFAM" id="SSF50249">
    <property type="entry name" value="Nucleic acid-binding proteins"/>
    <property type="match status" value="1"/>
</dbReference>
<accession>A0AAW1TAR2</accession>
<organism evidence="3 4">
    <name type="scientific">Apatococcus fuscideae</name>
    <dbReference type="NCBI Taxonomy" id="2026836"/>
    <lineage>
        <taxon>Eukaryota</taxon>
        <taxon>Viridiplantae</taxon>
        <taxon>Chlorophyta</taxon>
        <taxon>core chlorophytes</taxon>
        <taxon>Trebouxiophyceae</taxon>
        <taxon>Chlorellales</taxon>
        <taxon>Chlorellaceae</taxon>
        <taxon>Apatococcus</taxon>
    </lineage>
</organism>
<evidence type="ECO:0000313" key="3">
    <source>
        <dbReference type="EMBL" id="KAK9866650.1"/>
    </source>
</evidence>
<evidence type="ECO:0000313" key="4">
    <source>
        <dbReference type="Proteomes" id="UP001485043"/>
    </source>
</evidence>
<dbReference type="EMBL" id="JALJOV010000143">
    <property type="protein sequence ID" value="KAK9866650.1"/>
    <property type="molecule type" value="Genomic_DNA"/>
</dbReference>
<proteinExistence type="inferred from homology"/>
<evidence type="ECO:0008006" key="5">
    <source>
        <dbReference type="Google" id="ProtNLM"/>
    </source>
</evidence>
<dbReference type="SUPFAM" id="SSF75217">
    <property type="entry name" value="alpha/beta knot"/>
    <property type="match status" value="1"/>
</dbReference>
<evidence type="ECO:0000256" key="1">
    <source>
        <dbReference type="ARBA" id="ARBA00009841"/>
    </source>
</evidence>
<dbReference type="PANTHER" id="PTHR12150:SF13">
    <property type="entry name" value="METHYLTRANSFERASE C9ORF114-RELATED"/>
    <property type="match status" value="1"/>
</dbReference>
<dbReference type="InterPro" id="IPR029028">
    <property type="entry name" value="Alpha/beta_knot_MTases"/>
</dbReference>
<reference evidence="3 4" key="1">
    <citation type="journal article" date="2024" name="Nat. Commun.">
        <title>Phylogenomics reveals the evolutionary origins of lichenization in chlorophyte algae.</title>
        <authorList>
            <person name="Puginier C."/>
            <person name="Libourel C."/>
            <person name="Otte J."/>
            <person name="Skaloud P."/>
            <person name="Haon M."/>
            <person name="Grisel S."/>
            <person name="Petersen M."/>
            <person name="Berrin J.G."/>
            <person name="Delaux P.M."/>
            <person name="Dal Grande F."/>
            <person name="Keller J."/>
        </authorList>
    </citation>
    <scope>NUCLEOTIDE SEQUENCE [LARGE SCALE GENOMIC DNA]</scope>
    <source>
        <strain evidence="3 4">SAG 2523</strain>
    </source>
</reference>
<dbReference type="Gene3D" id="2.40.50.140">
    <property type="entry name" value="Nucleic acid-binding proteins"/>
    <property type="match status" value="1"/>
</dbReference>
<dbReference type="Proteomes" id="UP001485043">
    <property type="component" value="Unassembled WGS sequence"/>
</dbReference>
<comment type="caution">
    <text evidence="3">The sequence shown here is derived from an EMBL/GenBank/DDBJ whole genome shotgun (WGS) entry which is preliminary data.</text>
</comment>
<keyword evidence="4" id="KW-1185">Reference proteome</keyword>
<dbReference type="AlphaFoldDB" id="A0AAW1TAR2"/>
<feature type="region of interest" description="Disordered" evidence="2">
    <location>
        <begin position="1"/>
        <end position="32"/>
    </location>
</feature>
<dbReference type="InterPro" id="IPR029026">
    <property type="entry name" value="tRNA_m1G_MTases_N"/>
</dbReference>
<dbReference type="CDD" id="cd18086">
    <property type="entry name" value="HsC9orf114-like"/>
    <property type="match status" value="1"/>
</dbReference>
<comment type="similarity">
    <text evidence="1">Belongs to the class IV-like SAM-binding methyltransferase superfamily.</text>
</comment>
<name>A0AAW1TAR2_9CHLO</name>
<sequence length="332" mass="35520">MAKRGGSSEPEKKRKKKQQKTSHETSPAAAQQSTISIALPGSVIDNCQTREQATAVAGQIARTAAIFNVDEVVVIDDSGARAGEVGAGAAFLARILQYMETPQYLRKALVAMHQDLRMAGSLSPLDAPHHLRASEWGPFREGVVKSSDPAWGSVLDIGLEQDAYVEQALRTGLRVTLAMGESKEHSTISKGPLSGQVVIKGRIAHPLDPKQQHGLYWGYQTRLAPSLAAALEDCPFQASYDLKIGTSERGDVSPAKDLRLPAARHVLVAFGGPLGLEHCQRAAGKGDGSEVGAMFDVYLNTCPKQGSRTIRTEEAILISMAYLQDALQALSG</sequence>
<evidence type="ECO:0000256" key="2">
    <source>
        <dbReference type="SAM" id="MobiDB-lite"/>
    </source>
</evidence>